<organism evidence="1 2">
    <name type="scientific">Asticcacaulis biprosthecium C19</name>
    <dbReference type="NCBI Taxonomy" id="715226"/>
    <lineage>
        <taxon>Bacteria</taxon>
        <taxon>Pseudomonadati</taxon>
        <taxon>Pseudomonadota</taxon>
        <taxon>Alphaproteobacteria</taxon>
        <taxon>Caulobacterales</taxon>
        <taxon>Caulobacteraceae</taxon>
        <taxon>Asticcacaulis</taxon>
    </lineage>
</organism>
<evidence type="ECO:0000313" key="1">
    <source>
        <dbReference type="EMBL" id="EGF93397.1"/>
    </source>
</evidence>
<dbReference type="Proteomes" id="UP000006512">
    <property type="component" value="Unassembled WGS sequence"/>
</dbReference>
<dbReference type="InterPro" id="IPR012675">
    <property type="entry name" value="Beta-grasp_dom_sf"/>
</dbReference>
<dbReference type="HOGENOM" id="CLU_114601_4_3_5"/>
<dbReference type="Gene3D" id="3.10.20.30">
    <property type="match status" value="1"/>
</dbReference>
<dbReference type="Pfam" id="PF02597">
    <property type="entry name" value="ThiS"/>
    <property type="match status" value="1"/>
</dbReference>
<accession>F4QL22</accession>
<dbReference type="AlphaFoldDB" id="F4QL22"/>
<dbReference type="eggNOG" id="COG1977">
    <property type="taxonomic scope" value="Bacteria"/>
</dbReference>
<dbReference type="EMBL" id="GL883077">
    <property type="protein sequence ID" value="EGF93397.1"/>
    <property type="molecule type" value="Genomic_DNA"/>
</dbReference>
<name>F4QL22_9CAUL</name>
<gene>
    <name evidence="1" type="ORF">ABI_18370</name>
</gene>
<evidence type="ECO:0000313" key="2">
    <source>
        <dbReference type="Proteomes" id="UP000006512"/>
    </source>
</evidence>
<sequence length="73" mass="7907">MAKVEVLFFGRMADVAGARRKTCDAVRLLTLRESFFGADVAAVRMSVNQVQVFADQALNDGDEVAFFSVFSGG</sequence>
<dbReference type="RefSeq" id="WP_006272594.1">
    <property type="nucleotide sequence ID" value="NZ_GL883077.1"/>
</dbReference>
<proteinExistence type="predicted"/>
<dbReference type="InterPro" id="IPR016155">
    <property type="entry name" value="Mopterin_synth/thiamin_S_b"/>
</dbReference>
<protein>
    <submittedName>
        <fullName evidence="1">ThiS family protein</fullName>
    </submittedName>
</protein>
<reference evidence="2" key="1">
    <citation type="submission" date="2011-03" db="EMBL/GenBank/DDBJ databases">
        <title>Draft genome sequence of Brevundimonas diminuta.</title>
        <authorList>
            <person name="Brown P.J.B."/>
            <person name="Buechlein A."/>
            <person name="Hemmerich C."/>
            <person name="Brun Y.V."/>
        </authorList>
    </citation>
    <scope>NUCLEOTIDE SEQUENCE [LARGE SCALE GENOMIC DNA]</scope>
    <source>
        <strain evidence="2">C19</strain>
    </source>
</reference>
<dbReference type="STRING" id="715226.ABI_18370"/>
<dbReference type="OrthoDB" id="7173579at2"/>
<keyword evidence="2" id="KW-1185">Reference proteome</keyword>
<dbReference type="SUPFAM" id="SSF54285">
    <property type="entry name" value="MoaD/ThiS"/>
    <property type="match status" value="1"/>
</dbReference>
<dbReference type="InterPro" id="IPR003749">
    <property type="entry name" value="ThiS/MoaD-like"/>
</dbReference>